<dbReference type="GO" id="GO:0016811">
    <property type="term" value="F:hydrolase activity, acting on carbon-nitrogen (but not peptide) bonds, in linear amides"/>
    <property type="evidence" value="ECO:0007669"/>
    <property type="project" value="InterPro"/>
</dbReference>
<dbReference type="AlphaFoldDB" id="A0A4U5QVC1"/>
<evidence type="ECO:0000256" key="1">
    <source>
        <dbReference type="SAM" id="Phobius"/>
    </source>
</evidence>
<comment type="caution">
    <text evidence="2">The sequence shown here is derived from an EMBL/GenBank/DDBJ whole genome shotgun (WGS) entry which is preliminary data.</text>
</comment>
<feature type="transmembrane region" description="Helical" evidence="1">
    <location>
        <begin position="53"/>
        <end position="77"/>
    </location>
</feature>
<keyword evidence="1" id="KW-0812">Transmembrane</keyword>
<proteinExistence type="predicted"/>
<dbReference type="PANTHER" id="PTHR43235">
    <property type="entry name" value="GLUTAMINE AMIDOTRANSFERASE PB2B2.05-RELATED"/>
    <property type="match status" value="1"/>
</dbReference>
<dbReference type="GO" id="GO:0005829">
    <property type="term" value="C:cytosol"/>
    <property type="evidence" value="ECO:0007669"/>
    <property type="project" value="TreeGrafter"/>
</dbReference>
<name>A0A4U5QVC1_POPAL</name>
<protein>
    <submittedName>
        <fullName evidence="2">Uncharacterized protein</fullName>
    </submittedName>
</protein>
<evidence type="ECO:0000313" key="2">
    <source>
        <dbReference type="EMBL" id="TKS15093.1"/>
    </source>
</evidence>
<accession>A0A4U5QVC1</accession>
<reference evidence="2" key="1">
    <citation type="submission" date="2018-10" db="EMBL/GenBank/DDBJ databases">
        <title>Population genomic analysis revealed the cold adaptation of white poplar.</title>
        <authorList>
            <person name="Liu Y.-J."/>
        </authorList>
    </citation>
    <scope>NUCLEOTIDE SEQUENCE [LARGE SCALE GENOMIC DNA]</scope>
    <source>
        <strain evidence="2">PAL-ZL1</strain>
    </source>
</reference>
<organism evidence="2">
    <name type="scientific">Populus alba</name>
    <name type="common">White poplar</name>
    <dbReference type="NCBI Taxonomy" id="43335"/>
    <lineage>
        <taxon>Eukaryota</taxon>
        <taxon>Viridiplantae</taxon>
        <taxon>Streptophyta</taxon>
        <taxon>Embryophyta</taxon>
        <taxon>Tracheophyta</taxon>
        <taxon>Spermatophyta</taxon>
        <taxon>Magnoliopsida</taxon>
        <taxon>eudicotyledons</taxon>
        <taxon>Gunneridae</taxon>
        <taxon>Pentapetalae</taxon>
        <taxon>rosids</taxon>
        <taxon>fabids</taxon>
        <taxon>Malpighiales</taxon>
        <taxon>Salicaceae</taxon>
        <taxon>Saliceae</taxon>
        <taxon>Populus</taxon>
    </lineage>
</organism>
<dbReference type="STRING" id="43335.A0A4U5QVC1"/>
<dbReference type="InterPro" id="IPR044668">
    <property type="entry name" value="PuuD-like"/>
</dbReference>
<keyword evidence="1" id="KW-1133">Transmembrane helix</keyword>
<dbReference type="EMBL" id="RCHU01000101">
    <property type="protein sequence ID" value="TKS15093.1"/>
    <property type="molecule type" value="Genomic_DNA"/>
</dbReference>
<dbReference type="PANTHER" id="PTHR43235:SF1">
    <property type="entry name" value="GLUTAMINE AMIDOTRANSFERASE PB2B2.05-RELATED"/>
    <property type="match status" value="1"/>
</dbReference>
<sequence length="132" mass="14890">MSFAFYCALEEWKLFLVGFDILFVLARFFGLLLPLLSFPCSGFVAMLPDKPLFLFWFGWLINLRLHWALSFGLGGIVGPGGEELAQGFVPVVFASDGLVEGFYDPDAYNPEQGKFRTGLEFDPERTRQGYTD</sequence>
<keyword evidence="1" id="KW-0472">Membrane</keyword>
<gene>
    <name evidence="2" type="ORF">D5086_0000037600</name>
</gene>